<dbReference type="InterPro" id="IPR011701">
    <property type="entry name" value="MFS"/>
</dbReference>
<keyword evidence="4 5" id="KW-0472">Membrane</keyword>
<evidence type="ECO:0000313" key="8">
    <source>
        <dbReference type="Proteomes" id="UP000266188"/>
    </source>
</evidence>
<comment type="subcellular location">
    <subcellularLocation>
        <location evidence="1">Membrane</location>
        <topology evidence="1">Multi-pass membrane protein</topology>
    </subcellularLocation>
</comment>
<feature type="transmembrane region" description="Helical" evidence="5">
    <location>
        <begin position="165"/>
        <end position="185"/>
    </location>
</feature>
<dbReference type="SUPFAM" id="SSF103473">
    <property type="entry name" value="MFS general substrate transporter"/>
    <property type="match status" value="1"/>
</dbReference>
<evidence type="ECO:0000256" key="5">
    <source>
        <dbReference type="SAM" id="Phobius"/>
    </source>
</evidence>
<protein>
    <submittedName>
        <fullName evidence="7">MFS transporter</fullName>
    </submittedName>
</protein>
<dbReference type="Gene3D" id="1.20.1250.20">
    <property type="entry name" value="MFS general substrate transporter like domains"/>
    <property type="match status" value="1"/>
</dbReference>
<evidence type="ECO:0000256" key="4">
    <source>
        <dbReference type="ARBA" id="ARBA00023136"/>
    </source>
</evidence>
<dbReference type="Proteomes" id="UP000266188">
    <property type="component" value="Unassembled WGS sequence"/>
</dbReference>
<proteinExistence type="predicted"/>
<feature type="transmembrane region" description="Helical" evidence="5">
    <location>
        <begin position="366"/>
        <end position="385"/>
    </location>
</feature>
<evidence type="ECO:0000313" key="7">
    <source>
        <dbReference type="EMBL" id="RJE18438.1"/>
    </source>
</evidence>
<feature type="transmembrane region" description="Helical" evidence="5">
    <location>
        <begin position="137"/>
        <end position="159"/>
    </location>
</feature>
<dbReference type="EMBL" id="MVGC01000552">
    <property type="protein sequence ID" value="RJE18438.1"/>
    <property type="molecule type" value="Genomic_DNA"/>
</dbReference>
<feature type="transmembrane region" description="Helical" evidence="5">
    <location>
        <begin position="45"/>
        <end position="63"/>
    </location>
</feature>
<keyword evidence="8" id="KW-1185">Reference proteome</keyword>
<accession>A0A3A2Z5R1</accession>
<feature type="transmembrane region" description="Helical" evidence="5">
    <location>
        <begin position="397"/>
        <end position="423"/>
    </location>
</feature>
<feature type="transmembrane region" description="Helical" evidence="5">
    <location>
        <begin position="226"/>
        <end position="245"/>
    </location>
</feature>
<dbReference type="InterPro" id="IPR036259">
    <property type="entry name" value="MFS_trans_sf"/>
</dbReference>
<gene>
    <name evidence="7" type="ORF">PHISCL_09220</name>
</gene>
<dbReference type="PROSITE" id="PS50850">
    <property type="entry name" value="MFS"/>
    <property type="match status" value="1"/>
</dbReference>
<name>A0A3A2Z5R1_9EURO</name>
<feature type="transmembrane region" description="Helical" evidence="5">
    <location>
        <begin position="99"/>
        <end position="125"/>
    </location>
</feature>
<feature type="transmembrane region" description="Helical" evidence="5">
    <location>
        <begin position="310"/>
        <end position="327"/>
    </location>
</feature>
<reference evidence="8" key="1">
    <citation type="submission" date="2017-02" db="EMBL/GenBank/DDBJ databases">
        <authorList>
            <person name="Tafer H."/>
            <person name="Lopandic K."/>
        </authorList>
    </citation>
    <scope>NUCLEOTIDE SEQUENCE [LARGE SCALE GENOMIC DNA]</scope>
    <source>
        <strain evidence="8">CBS 366.77</strain>
    </source>
</reference>
<keyword evidence="3 5" id="KW-1133">Transmembrane helix</keyword>
<feature type="transmembrane region" description="Helical" evidence="5">
    <location>
        <begin position="265"/>
        <end position="290"/>
    </location>
</feature>
<feature type="domain" description="Major facilitator superfamily (MFS) profile" evidence="6">
    <location>
        <begin position="1"/>
        <end position="426"/>
    </location>
</feature>
<dbReference type="PANTHER" id="PTHR23507:SF1">
    <property type="entry name" value="FI18259P1-RELATED"/>
    <property type="match status" value="1"/>
</dbReference>
<dbReference type="OrthoDB" id="194139at2759"/>
<evidence type="ECO:0000256" key="2">
    <source>
        <dbReference type="ARBA" id="ARBA00022692"/>
    </source>
</evidence>
<sequence length="437" mass="48194">MDDIVIKIFENIICRQYYSSSDDESVCKAAPIQSELAFINGWKDTFAALPSIFVAVPFGVLADRIGRKPCVLIGFLGVVLGETWTRIVCWWPHIFPLRLVWISGLFRIIGGGDLVVTSLVCVMVADVFSEEDRATALFRLSSVVLLADIVATPLSAVFMTVQSPWIPYLLGLIMLAIGCMFGFLLPETLDKFEDPAATTAEEDPIKKTAVQEVYSRIRDFLHSTRFIWQNWNVTLGLLMFLTTTLSRQSTNLLLQYSSTKFHWTIAHASFLLSIRGSVTIFNFLVIMPALSAVLVKRLHMSSMWKDRRMCQAIGLIGMLGFALIFVAPTPATYISGLVLASLGAAFDVNARSLVTYLVAPHQVGTLYSASAMVQSLGALLAGPLFARLFQLGLNFGWAWLGLPFVLAGLLYALATGAVWCLSLSEEGSEDERRPLVE</sequence>
<evidence type="ECO:0000256" key="3">
    <source>
        <dbReference type="ARBA" id="ARBA00022989"/>
    </source>
</evidence>
<comment type="caution">
    <text evidence="7">The sequence shown here is derived from an EMBL/GenBank/DDBJ whole genome shotgun (WGS) entry which is preliminary data.</text>
</comment>
<dbReference type="AlphaFoldDB" id="A0A3A2Z5R1"/>
<feature type="transmembrane region" description="Helical" evidence="5">
    <location>
        <begin position="70"/>
        <end position="93"/>
    </location>
</feature>
<dbReference type="Pfam" id="PF07690">
    <property type="entry name" value="MFS_1"/>
    <property type="match status" value="1"/>
</dbReference>
<dbReference type="STRING" id="2070753.A0A3A2Z5R1"/>
<dbReference type="PANTHER" id="PTHR23507">
    <property type="entry name" value="ZGC:174356"/>
    <property type="match status" value="1"/>
</dbReference>
<organism evidence="7 8">
    <name type="scientific">Aspergillus sclerotialis</name>
    <dbReference type="NCBI Taxonomy" id="2070753"/>
    <lineage>
        <taxon>Eukaryota</taxon>
        <taxon>Fungi</taxon>
        <taxon>Dikarya</taxon>
        <taxon>Ascomycota</taxon>
        <taxon>Pezizomycotina</taxon>
        <taxon>Eurotiomycetes</taxon>
        <taxon>Eurotiomycetidae</taxon>
        <taxon>Eurotiales</taxon>
        <taxon>Aspergillaceae</taxon>
        <taxon>Aspergillus</taxon>
        <taxon>Aspergillus subgen. Polypaecilum</taxon>
    </lineage>
</organism>
<dbReference type="InterPro" id="IPR020846">
    <property type="entry name" value="MFS_dom"/>
</dbReference>
<dbReference type="GO" id="GO:0022857">
    <property type="term" value="F:transmembrane transporter activity"/>
    <property type="evidence" value="ECO:0007669"/>
    <property type="project" value="InterPro"/>
</dbReference>
<dbReference type="GO" id="GO:0016020">
    <property type="term" value="C:membrane"/>
    <property type="evidence" value="ECO:0007669"/>
    <property type="project" value="UniProtKB-SubCell"/>
</dbReference>
<evidence type="ECO:0000259" key="6">
    <source>
        <dbReference type="PROSITE" id="PS50850"/>
    </source>
</evidence>
<evidence type="ECO:0000256" key="1">
    <source>
        <dbReference type="ARBA" id="ARBA00004141"/>
    </source>
</evidence>
<keyword evidence="2 5" id="KW-0812">Transmembrane</keyword>